<dbReference type="EMBL" id="CZPZ01000004">
    <property type="protein sequence ID" value="CUS33112.1"/>
    <property type="molecule type" value="Genomic_DNA"/>
</dbReference>
<evidence type="ECO:0000313" key="2">
    <source>
        <dbReference type="Proteomes" id="UP000198736"/>
    </source>
</evidence>
<gene>
    <name evidence="1" type="ORF">COMA2_120076</name>
</gene>
<name>A0A0S4L902_9BACT</name>
<evidence type="ECO:0000313" key="1">
    <source>
        <dbReference type="EMBL" id="CUS33112.1"/>
    </source>
</evidence>
<proteinExistence type="predicted"/>
<dbReference type="AlphaFoldDB" id="A0A0S4L902"/>
<keyword evidence="2" id="KW-1185">Reference proteome</keyword>
<dbReference type="Proteomes" id="UP000198736">
    <property type="component" value="Unassembled WGS sequence"/>
</dbReference>
<organism evidence="1 2">
    <name type="scientific">Candidatus Nitrospira nitrificans</name>
    <dbReference type="NCBI Taxonomy" id="1742973"/>
    <lineage>
        <taxon>Bacteria</taxon>
        <taxon>Pseudomonadati</taxon>
        <taxon>Nitrospirota</taxon>
        <taxon>Nitrospiria</taxon>
        <taxon>Nitrospirales</taxon>
        <taxon>Nitrospiraceae</taxon>
        <taxon>Nitrospira</taxon>
    </lineage>
</organism>
<reference evidence="2" key="1">
    <citation type="submission" date="2015-10" db="EMBL/GenBank/DDBJ databases">
        <authorList>
            <person name="Luecker S."/>
            <person name="Luecker S."/>
        </authorList>
    </citation>
    <scope>NUCLEOTIDE SEQUENCE [LARGE SCALE GENOMIC DNA]</scope>
</reference>
<sequence length="28" mass="2883">MPPGEGCAKQDYAVLIVIGVGVGLNLRL</sequence>
<protein>
    <submittedName>
        <fullName evidence="1">Uncharacterized protein</fullName>
    </submittedName>
</protein>
<accession>A0A0S4L902</accession>